<dbReference type="PANTHER" id="PTHR21058:SF0">
    <property type="entry name" value="6,7-DIMETHYL-8-RIBITYLLUMAZINE SYNTHASE"/>
    <property type="match status" value="1"/>
</dbReference>
<dbReference type="GO" id="GO:0009349">
    <property type="term" value="C:riboflavin synthase complex"/>
    <property type="evidence" value="ECO:0007669"/>
    <property type="project" value="InterPro"/>
</dbReference>
<dbReference type="InterPro" id="IPR002180">
    <property type="entry name" value="LS/RS"/>
</dbReference>
<evidence type="ECO:0000256" key="6">
    <source>
        <dbReference type="ARBA" id="ARBA00048785"/>
    </source>
</evidence>
<feature type="binding site" evidence="7">
    <location>
        <position position="120"/>
    </location>
    <ligand>
        <name>5-amino-6-(D-ribitylamino)uracil</name>
        <dbReference type="ChEBI" id="CHEBI:15934"/>
    </ligand>
</feature>
<dbReference type="NCBIfam" id="NF009084">
    <property type="entry name" value="PRK12419.1"/>
    <property type="match status" value="1"/>
</dbReference>
<accession>A0A172YIR3</accession>
<comment type="caution">
    <text evidence="7">Lacks conserved residue(s) required for the propagation of feature annotation.</text>
</comment>
<comment type="subunit">
    <text evidence="7">Forms an icosahedral capsid composed of 60 subunits, arranged as a dodecamer of pentamers.</text>
</comment>
<keyword evidence="4 7" id="KW-0686">Riboflavin biosynthesis</keyword>
<keyword evidence="5 7" id="KW-0808">Transferase</keyword>
<dbReference type="GO" id="GO:0000906">
    <property type="term" value="F:6,7-dimethyl-8-ribityllumazine synthase activity"/>
    <property type="evidence" value="ECO:0007669"/>
    <property type="project" value="UniProtKB-UniRule"/>
</dbReference>
<evidence type="ECO:0000313" key="9">
    <source>
        <dbReference type="Proteomes" id="UP000077875"/>
    </source>
</evidence>
<comment type="catalytic activity">
    <reaction evidence="6 7">
        <text>(2S)-2-hydroxy-3-oxobutyl phosphate + 5-amino-6-(D-ribitylamino)uracil = 6,7-dimethyl-8-(1-D-ribityl)lumazine + phosphate + 2 H2O + H(+)</text>
        <dbReference type="Rhea" id="RHEA:26152"/>
        <dbReference type="ChEBI" id="CHEBI:15377"/>
        <dbReference type="ChEBI" id="CHEBI:15378"/>
        <dbReference type="ChEBI" id="CHEBI:15934"/>
        <dbReference type="ChEBI" id="CHEBI:43474"/>
        <dbReference type="ChEBI" id="CHEBI:58201"/>
        <dbReference type="ChEBI" id="CHEBI:58830"/>
        <dbReference type="EC" id="2.5.1.78"/>
    </reaction>
</comment>
<gene>
    <name evidence="7" type="primary">ribH</name>
    <name evidence="8" type="ORF">A5892_17835</name>
</gene>
<dbReference type="Gene3D" id="3.40.50.960">
    <property type="entry name" value="Lumazine/riboflavin synthase"/>
    <property type="match status" value="1"/>
</dbReference>
<dbReference type="UniPathway" id="UPA00275">
    <property type="reaction ID" value="UER00404"/>
</dbReference>
<dbReference type="PANTHER" id="PTHR21058">
    <property type="entry name" value="6,7-DIMETHYL-8-RIBITYLLUMAZINE SYNTHASE DMRL SYNTHASE LUMAZINE SYNTHASE"/>
    <property type="match status" value="1"/>
</dbReference>
<evidence type="ECO:0000313" key="8">
    <source>
        <dbReference type="EMBL" id="ANF59094.1"/>
    </source>
</evidence>
<protein>
    <recommendedName>
        <fullName evidence="3 7">6,7-dimethyl-8-ribityllumazine synthase</fullName>
        <shortName evidence="7">DMRL synthase</shortName>
        <shortName evidence="7">LS</shortName>
        <shortName evidence="7">Lumazine synthase</shortName>
        <ecNumber evidence="3 7">2.5.1.78</ecNumber>
    </recommendedName>
</protein>
<evidence type="ECO:0000256" key="7">
    <source>
        <dbReference type="HAMAP-Rule" id="MF_00178"/>
    </source>
</evidence>
<dbReference type="SUPFAM" id="SSF52121">
    <property type="entry name" value="Lumazine synthase"/>
    <property type="match status" value="1"/>
</dbReference>
<dbReference type="EC" id="2.5.1.78" evidence="3 7"/>
<evidence type="ECO:0000256" key="4">
    <source>
        <dbReference type="ARBA" id="ARBA00022619"/>
    </source>
</evidence>
<reference evidence="8 9" key="1">
    <citation type="submission" date="2016-04" db="EMBL/GenBank/DDBJ databases">
        <title>Complete Genome Sequence of Halotalea alkalilenta IHB B 13600.</title>
        <authorList>
            <person name="Swarnkar M.K."/>
            <person name="Sharma A."/>
            <person name="Kaushal K."/>
            <person name="Soni R."/>
            <person name="Rana S."/>
            <person name="Singh A.K."/>
            <person name="Gulati A."/>
        </authorList>
    </citation>
    <scope>NUCLEOTIDE SEQUENCE [LARGE SCALE GENOMIC DNA]</scope>
    <source>
        <strain evidence="8 9">IHB B 13600</strain>
    </source>
</reference>
<comment type="pathway">
    <text evidence="1 7">Cofactor biosynthesis; riboflavin biosynthesis; riboflavin from 2-hydroxy-3-oxobutyl phosphate and 5-amino-6-(D-ribitylamino)uracil: step 1/2.</text>
</comment>
<dbReference type="AlphaFoldDB" id="A0A172YIR3"/>
<proteinExistence type="inferred from homology"/>
<dbReference type="InterPro" id="IPR036467">
    <property type="entry name" value="LS/RS_sf"/>
</dbReference>
<feature type="binding site" evidence="7">
    <location>
        <begin position="63"/>
        <end position="65"/>
    </location>
    <ligand>
        <name>5-amino-6-(D-ribitylamino)uracil</name>
        <dbReference type="ChEBI" id="CHEBI:15934"/>
    </ligand>
</feature>
<feature type="binding site" evidence="7">
    <location>
        <position position="139"/>
    </location>
    <ligand>
        <name>(2S)-2-hydroxy-3-oxobutyl phosphate</name>
        <dbReference type="ChEBI" id="CHEBI:58830"/>
    </ligand>
</feature>
<dbReference type="GO" id="GO:0009231">
    <property type="term" value="P:riboflavin biosynthetic process"/>
    <property type="evidence" value="ECO:0007669"/>
    <property type="project" value="UniProtKB-UniRule"/>
</dbReference>
<dbReference type="GO" id="GO:0005829">
    <property type="term" value="C:cytosol"/>
    <property type="evidence" value="ECO:0007669"/>
    <property type="project" value="TreeGrafter"/>
</dbReference>
<evidence type="ECO:0000256" key="1">
    <source>
        <dbReference type="ARBA" id="ARBA00004917"/>
    </source>
</evidence>
<dbReference type="Pfam" id="PF00885">
    <property type="entry name" value="DMRL_synthase"/>
    <property type="match status" value="1"/>
</dbReference>
<comment type="function">
    <text evidence="7">Catalyzes the formation of 6,7-dimethyl-8-ribityllumazine by condensation of 5-amino-6-(D-ribitylamino)uracil with 3,4-dihydroxy-2-butanone 4-phosphate. This is the penultimate step in the biosynthesis of riboflavin.</text>
</comment>
<keyword evidence="9" id="KW-1185">Reference proteome</keyword>
<dbReference type="KEGG" id="haa:A5892_17835"/>
<evidence type="ECO:0000256" key="3">
    <source>
        <dbReference type="ARBA" id="ARBA00012664"/>
    </source>
</evidence>
<evidence type="ECO:0000256" key="5">
    <source>
        <dbReference type="ARBA" id="ARBA00022679"/>
    </source>
</evidence>
<evidence type="ECO:0000256" key="2">
    <source>
        <dbReference type="ARBA" id="ARBA00007424"/>
    </source>
</evidence>
<dbReference type="InterPro" id="IPR034964">
    <property type="entry name" value="LS"/>
</dbReference>
<sequence length="165" mass="18005">MNQPVNAELASSTATRFSTGRIAFIQASWHADIVDNARLAFFEEYARQGFDTANIDRFEVAGAFEIPLLAKKLAASGEYAAVIAAGFVVDGGIYRHDFVADAVIKALMQVGLETGVPVLSMVLTPLRFHEHAEHQTFFREHFKLKGVEVANACIKTIETHAALPA</sequence>
<organism evidence="8 9">
    <name type="scientific">Halotalea alkalilenta</name>
    <dbReference type="NCBI Taxonomy" id="376489"/>
    <lineage>
        <taxon>Bacteria</taxon>
        <taxon>Pseudomonadati</taxon>
        <taxon>Pseudomonadota</taxon>
        <taxon>Gammaproteobacteria</taxon>
        <taxon>Oceanospirillales</taxon>
        <taxon>Halomonadaceae</taxon>
        <taxon>Halotalea</taxon>
    </lineage>
</organism>
<feature type="binding site" evidence="7">
    <location>
        <begin position="87"/>
        <end position="89"/>
    </location>
    <ligand>
        <name>5-amino-6-(D-ribitylamino)uracil</name>
        <dbReference type="ChEBI" id="CHEBI:15934"/>
    </ligand>
</feature>
<dbReference type="STRING" id="376489.A5892_17835"/>
<comment type="similarity">
    <text evidence="2 7">Belongs to the DMRL synthase family.</text>
</comment>
<dbReference type="Proteomes" id="UP000077875">
    <property type="component" value="Chromosome"/>
</dbReference>
<dbReference type="EMBL" id="CP015243">
    <property type="protein sequence ID" value="ANF59094.1"/>
    <property type="molecule type" value="Genomic_DNA"/>
</dbReference>
<feature type="binding site" evidence="7">
    <location>
        <position position="29"/>
    </location>
    <ligand>
        <name>5-amino-6-(D-ribitylamino)uracil</name>
        <dbReference type="ChEBI" id="CHEBI:15934"/>
    </ligand>
</feature>
<dbReference type="HAMAP" id="MF_00178">
    <property type="entry name" value="Lumazine_synth"/>
    <property type="match status" value="1"/>
</dbReference>
<feature type="active site" description="Proton donor" evidence="7">
    <location>
        <position position="95"/>
    </location>
</feature>
<name>A0A172YIR3_9GAMM</name>